<dbReference type="EMBL" id="LAZR01027669">
    <property type="protein sequence ID" value="KKL65009.1"/>
    <property type="molecule type" value="Genomic_DNA"/>
</dbReference>
<protein>
    <submittedName>
        <fullName evidence="1">Uncharacterized protein</fullName>
    </submittedName>
</protein>
<comment type="caution">
    <text evidence="1">The sequence shown here is derived from an EMBL/GenBank/DDBJ whole genome shotgun (WGS) entry which is preliminary data.</text>
</comment>
<proteinExistence type="predicted"/>
<evidence type="ECO:0000313" key="1">
    <source>
        <dbReference type="EMBL" id="KKL65009.1"/>
    </source>
</evidence>
<name>A0A0F9DTF7_9ZZZZ</name>
<organism evidence="1">
    <name type="scientific">marine sediment metagenome</name>
    <dbReference type="NCBI Taxonomy" id="412755"/>
    <lineage>
        <taxon>unclassified sequences</taxon>
        <taxon>metagenomes</taxon>
        <taxon>ecological metagenomes</taxon>
    </lineage>
</organism>
<dbReference type="AlphaFoldDB" id="A0A0F9DTF7"/>
<gene>
    <name evidence="1" type="ORF">LCGC14_2159260</name>
</gene>
<reference evidence="1" key="1">
    <citation type="journal article" date="2015" name="Nature">
        <title>Complex archaea that bridge the gap between prokaryotes and eukaryotes.</title>
        <authorList>
            <person name="Spang A."/>
            <person name="Saw J.H."/>
            <person name="Jorgensen S.L."/>
            <person name="Zaremba-Niedzwiedzka K."/>
            <person name="Martijn J."/>
            <person name="Lind A.E."/>
            <person name="van Eijk R."/>
            <person name="Schleper C."/>
            <person name="Guy L."/>
            <person name="Ettema T.J."/>
        </authorList>
    </citation>
    <scope>NUCLEOTIDE SEQUENCE</scope>
</reference>
<dbReference type="InterPro" id="IPR000836">
    <property type="entry name" value="PRTase_dom"/>
</dbReference>
<dbReference type="CDD" id="cd06223">
    <property type="entry name" value="PRTases_typeI"/>
    <property type="match status" value="1"/>
</dbReference>
<accession>A0A0F9DTF7</accession>
<sequence>MTPKRSLMTSTHIGFTTRIESKSGVLNYMIRGKEYIYTSKYTIKLGIWVGFVNKKRRGHEMEFIIENYQLIALILMVADKVVAMTPNPYDDMIITAIKGAFKTLKKKKVAE</sequence>